<evidence type="ECO:0000313" key="2">
    <source>
        <dbReference type="Proteomes" id="UP001243375"/>
    </source>
</evidence>
<sequence length="385" mass="42955">MSIATAPSDVAFVRKLLSLPVSGYFTSAYKHSLDTVPRGQAECQWYPPKNKKRPKAVIVFFPGNPGLVEYYPPFLHKLQSLIPASYGLISLGHVGHSLSLSFQTQHLTLTEQIQVKVEFVEKLREELDAWRKEEQARGDAGETMIGLMGHSVGAEIAVQTTRDLEEPERMVSTSEPTKDVVTRPASRITAAFLLFPTLAHIAKTPNARRLRPLFYSPLIELAPILVLLLKPLFFVIHLANWIFPSLRQPATSSSSIYAPNITTITMLETPIVVSHVLRLARSEMDTILEPDLEWYTRNGQAGNGRVFSYWGANDGWVGKEGNAVKRALRGNDADSTDVDDKDSGTVERVIDCQDNIPHAFCLAHSDMIAEKVAEWVKHAFKQKQL</sequence>
<organism evidence="1 2">
    <name type="scientific">Naganishia vaughanmartiniae</name>
    <dbReference type="NCBI Taxonomy" id="1424756"/>
    <lineage>
        <taxon>Eukaryota</taxon>
        <taxon>Fungi</taxon>
        <taxon>Dikarya</taxon>
        <taxon>Basidiomycota</taxon>
        <taxon>Agaricomycotina</taxon>
        <taxon>Tremellomycetes</taxon>
        <taxon>Filobasidiales</taxon>
        <taxon>Filobasidiaceae</taxon>
        <taxon>Naganishia</taxon>
    </lineage>
</organism>
<reference evidence="1" key="1">
    <citation type="submission" date="2023-04" db="EMBL/GenBank/DDBJ databases">
        <title>Draft Genome sequencing of Naganishia species isolated from polar environments using Oxford Nanopore Technology.</title>
        <authorList>
            <person name="Leo P."/>
            <person name="Venkateswaran K."/>
        </authorList>
    </citation>
    <scope>NUCLEOTIDE SEQUENCE</scope>
    <source>
        <strain evidence="1">MNA-CCFEE 5425</strain>
    </source>
</reference>
<gene>
    <name evidence="1" type="ORF">QFC22_006573</name>
</gene>
<dbReference type="Proteomes" id="UP001243375">
    <property type="component" value="Unassembled WGS sequence"/>
</dbReference>
<protein>
    <submittedName>
        <fullName evidence="1">Uncharacterized protein</fullName>
    </submittedName>
</protein>
<dbReference type="EMBL" id="JASBWU010000031">
    <property type="protein sequence ID" value="KAJ9111273.1"/>
    <property type="molecule type" value="Genomic_DNA"/>
</dbReference>
<proteinExistence type="predicted"/>
<name>A0ACC2WIN9_9TREE</name>
<accession>A0ACC2WIN9</accession>
<comment type="caution">
    <text evidence="1">The sequence shown here is derived from an EMBL/GenBank/DDBJ whole genome shotgun (WGS) entry which is preliminary data.</text>
</comment>
<keyword evidence="2" id="KW-1185">Reference proteome</keyword>
<evidence type="ECO:0000313" key="1">
    <source>
        <dbReference type="EMBL" id="KAJ9111273.1"/>
    </source>
</evidence>